<dbReference type="GO" id="GO:0009898">
    <property type="term" value="C:cytoplasmic side of plasma membrane"/>
    <property type="evidence" value="ECO:0007669"/>
    <property type="project" value="TreeGrafter"/>
</dbReference>
<dbReference type="Gene3D" id="3.40.605.10">
    <property type="entry name" value="Aldehyde Dehydrogenase, Chain A, domain 1"/>
    <property type="match status" value="1"/>
</dbReference>
<evidence type="ECO:0000256" key="3">
    <source>
        <dbReference type="ARBA" id="ARBA00023002"/>
    </source>
</evidence>
<evidence type="ECO:0000256" key="5">
    <source>
        <dbReference type="ARBA" id="ARBA00048142"/>
    </source>
</evidence>
<dbReference type="Proteomes" id="UP000460666">
    <property type="component" value="Unassembled WGS sequence"/>
</dbReference>
<dbReference type="Gene3D" id="3.40.309.10">
    <property type="entry name" value="Aldehyde Dehydrogenase, Chain A, domain 2"/>
    <property type="match status" value="1"/>
</dbReference>
<reference evidence="9 10" key="1">
    <citation type="journal article" date="2019" name="Nat. Med.">
        <title>A library of human gut bacterial isolates paired with longitudinal multiomics data enables mechanistic microbiome research.</title>
        <authorList>
            <person name="Poyet M."/>
            <person name="Groussin M."/>
            <person name="Gibbons S.M."/>
            <person name="Avila-Pacheco J."/>
            <person name="Jiang X."/>
            <person name="Kearney S.M."/>
            <person name="Perrotta A.R."/>
            <person name="Berdy B."/>
            <person name="Zhao S."/>
            <person name="Lieberman T.D."/>
            <person name="Swanson P.K."/>
            <person name="Smith M."/>
            <person name="Roesemann S."/>
            <person name="Alexander J.E."/>
            <person name="Rich S.A."/>
            <person name="Livny J."/>
            <person name="Vlamakis H."/>
            <person name="Clish C."/>
            <person name="Bullock K."/>
            <person name="Deik A."/>
            <person name="Scott J."/>
            <person name="Pierce K.A."/>
            <person name="Xavier R.J."/>
            <person name="Alm E.J."/>
        </authorList>
    </citation>
    <scope>NUCLEOTIDE SEQUENCE [LARGE SCALE GENOMIC DNA]</scope>
    <source>
        <strain evidence="7 10">BIOML-A106</strain>
        <strain evidence="8 9">BIOML-A46</strain>
    </source>
</reference>
<keyword evidence="4" id="KW-0520">NAD</keyword>
<dbReference type="InterPro" id="IPR016161">
    <property type="entry name" value="Ald_DH/histidinol_DH"/>
</dbReference>
<dbReference type="SUPFAM" id="SSF53720">
    <property type="entry name" value="ALDH-like"/>
    <property type="match status" value="1"/>
</dbReference>
<dbReference type="EMBL" id="VWEQ01000001">
    <property type="protein sequence ID" value="KAA4756334.1"/>
    <property type="molecule type" value="Genomic_DNA"/>
</dbReference>
<dbReference type="Pfam" id="PF00171">
    <property type="entry name" value="Aldedh"/>
    <property type="match status" value="1"/>
</dbReference>
<accession>A0A5M5U0Q5</accession>
<dbReference type="InterPro" id="IPR016162">
    <property type="entry name" value="Ald_DH_N"/>
</dbReference>
<evidence type="ECO:0000256" key="1">
    <source>
        <dbReference type="ARBA" id="ARBA00004786"/>
    </source>
</evidence>
<dbReference type="InterPro" id="IPR016163">
    <property type="entry name" value="Ald_DH_C"/>
</dbReference>
<comment type="catalytic activity">
    <reaction evidence="5">
        <text>L-glutamate 5-semialdehyde + NAD(+) + H2O = L-glutamate + NADH + 2 H(+)</text>
        <dbReference type="Rhea" id="RHEA:30235"/>
        <dbReference type="ChEBI" id="CHEBI:15377"/>
        <dbReference type="ChEBI" id="CHEBI:15378"/>
        <dbReference type="ChEBI" id="CHEBI:29985"/>
        <dbReference type="ChEBI" id="CHEBI:57540"/>
        <dbReference type="ChEBI" id="CHEBI:57945"/>
        <dbReference type="ChEBI" id="CHEBI:58066"/>
        <dbReference type="EC" id="1.2.1.88"/>
    </reaction>
</comment>
<sequence>MIGFHSRHCRLCIAIVPLCSALRCFCDCKVKHIILTGGTDTARSIAKAIPATPLSAETGGKNVIILTASGDRDHTIMNIVISVFGNAGQKCSACSLLLVERSVYEDKNFQKKLIDVATSMKAGSVWNPGNVVGPMITNKK</sequence>
<evidence type="ECO:0000313" key="8">
    <source>
        <dbReference type="EMBL" id="KAA5000937.1"/>
    </source>
</evidence>
<comment type="pathway">
    <text evidence="1">Amino-acid degradation; L-proline degradation into L-glutamate; L-glutamate from L-proline: step 2/2.</text>
</comment>
<keyword evidence="3" id="KW-0560">Oxidoreductase</keyword>
<gene>
    <name evidence="8" type="ORF">F2Z89_05195</name>
    <name evidence="7" type="ORF">F3B44_00860</name>
</gene>
<dbReference type="PANTHER" id="PTHR42862:SF1">
    <property type="entry name" value="DELTA-1-PYRROLINE-5-CARBOXYLATE DEHYDROGENASE 2, ISOFORM A-RELATED"/>
    <property type="match status" value="1"/>
</dbReference>
<dbReference type="EMBL" id="VWCJ01000002">
    <property type="protein sequence ID" value="KAA5000937.1"/>
    <property type="molecule type" value="Genomic_DNA"/>
</dbReference>
<name>A0A5M5U0Q5_BACFG</name>
<proteinExistence type="predicted"/>
<dbReference type="GO" id="GO:0010133">
    <property type="term" value="P:L-proline catabolic process to L-glutamate"/>
    <property type="evidence" value="ECO:0007669"/>
    <property type="project" value="TreeGrafter"/>
</dbReference>
<evidence type="ECO:0000256" key="4">
    <source>
        <dbReference type="ARBA" id="ARBA00023027"/>
    </source>
</evidence>
<feature type="domain" description="Aldehyde dehydrogenase" evidence="6">
    <location>
        <begin position="28"/>
        <end position="139"/>
    </location>
</feature>
<dbReference type="AlphaFoldDB" id="A0A5M5U0Q5"/>
<protein>
    <recommendedName>
        <fullName evidence="2">L-glutamate gamma-semialdehyde dehydrogenase</fullName>
        <ecNumber evidence="2">1.2.1.88</ecNumber>
    </recommendedName>
</protein>
<comment type="caution">
    <text evidence="8">The sequence shown here is derived from an EMBL/GenBank/DDBJ whole genome shotgun (WGS) entry which is preliminary data.</text>
</comment>
<evidence type="ECO:0000259" key="6">
    <source>
        <dbReference type="Pfam" id="PF00171"/>
    </source>
</evidence>
<dbReference type="PROSITE" id="PS00070">
    <property type="entry name" value="ALDEHYDE_DEHYDR_CYS"/>
    <property type="match status" value="1"/>
</dbReference>
<dbReference type="EC" id="1.2.1.88" evidence="2"/>
<dbReference type="InterPro" id="IPR050485">
    <property type="entry name" value="Proline_metab_enzyme"/>
</dbReference>
<dbReference type="InterPro" id="IPR015590">
    <property type="entry name" value="Aldehyde_DH_dom"/>
</dbReference>
<organism evidence="8 9">
    <name type="scientific">Bacteroides fragilis</name>
    <dbReference type="NCBI Taxonomy" id="817"/>
    <lineage>
        <taxon>Bacteria</taxon>
        <taxon>Pseudomonadati</taxon>
        <taxon>Bacteroidota</taxon>
        <taxon>Bacteroidia</taxon>
        <taxon>Bacteroidales</taxon>
        <taxon>Bacteroidaceae</taxon>
        <taxon>Bacteroides</taxon>
    </lineage>
</organism>
<evidence type="ECO:0000313" key="10">
    <source>
        <dbReference type="Proteomes" id="UP000479773"/>
    </source>
</evidence>
<evidence type="ECO:0000313" key="9">
    <source>
        <dbReference type="Proteomes" id="UP000460666"/>
    </source>
</evidence>
<dbReference type="InterPro" id="IPR016160">
    <property type="entry name" value="Ald_DH_CS_CYS"/>
</dbReference>
<evidence type="ECO:0000256" key="2">
    <source>
        <dbReference type="ARBA" id="ARBA00012884"/>
    </source>
</evidence>
<dbReference type="GO" id="GO:0003842">
    <property type="term" value="F:L-glutamate gamma-semialdehyde dehydrogenase activity"/>
    <property type="evidence" value="ECO:0007669"/>
    <property type="project" value="UniProtKB-EC"/>
</dbReference>
<dbReference type="Proteomes" id="UP000479773">
    <property type="component" value="Unassembled WGS sequence"/>
</dbReference>
<dbReference type="PANTHER" id="PTHR42862">
    <property type="entry name" value="DELTA-1-PYRROLINE-5-CARBOXYLATE DEHYDROGENASE 1, ISOFORM A-RELATED"/>
    <property type="match status" value="1"/>
</dbReference>
<evidence type="ECO:0000313" key="7">
    <source>
        <dbReference type="EMBL" id="KAA4756334.1"/>
    </source>
</evidence>